<keyword evidence="5" id="KW-1185">Reference proteome</keyword>
<dbReference type="RefSeq" id="WP_177215319.1">
    <property type="nucleotide sequence ID" value="NZ_FOXA01000045.1"/>
</dbReference>
<evidence type="ECO:0000313" key="4">
    <source>
        <dbReference type="EMBL" id="SFQ18225.1"/>
    </source>
</evidence>
<evidence type="ECO:0000256" key="1">
    <source>
        <dbReference type="ARBA" id="ARBA00022884"/>
    </source>
</evidence>
<evidence type="ECO:0000313" key="5">
    <source>
        <dbReference type="Proteomes" id="UP000199356"/>
    </source>
</evidence>
<organism evidence="4 5">
    <name type="scientific">Tranquillimonas alkanivorans</name>
    <dbReference type="NCBI Taxonomy" id="441119"/>
    <lineage>
        <taxon>Bacteria</taxon>
        <taxon>Pseudomonadati</taxon>
        <taxon>Pseudomonadota</taxon>
        <taxon>Alphaproteobacteria</taxon>
        <taxon>Rhodobacterales</taxon>
        <taxon>Roseobacteraceae</taxon>
        <taxon>Tranquillimonas</taxon>
    </lineage>
</organism>
<proteinExistence type="predicted"/>
<reference evidence="4 5" key="1">
    <citation type="submission" date="2016-10" db="EMBL/GenBank/DDBJ databases">
        <authorList>
            <person name="de Groot N.N."/>
        </authorList>
    </citation>
    <scope>NUCLEOTIDE SEQUENCE [LARGE SCALE GENOMIC DNA]</scope>
    <source>
        <strain evidence="4 5">DSM 19547</strain>
    </source>
</reference>
<dbReference type="InterPro" id="IPR036442">
    <property type="entry name" value="ProQ/FinO_sf"/>
</dbReference>
<accession>A0A1I5WES5</accession>
<dbReference type="AlphaFoldDB" id="A0A1I5WES5"/>
<name>A0A1I5WES5_9RHOB</name>
<dbReference type="Proteomes" id="UP000199356">
    <property type="component" value="Unassembled WGS sequence"/>
</dbReference>
<dbReference type="Gene3D" id="1.10.1710.10">
    <property type="entry name" value="ProQ/FinO domain"/>
    <property type="match status" value="1"/>
</dbReference>
<dbReference type="InterPro" id="IPR016103">
    <property type="entry name" value="ProQ/FinO"/>
</dbReference>
<feature type="domain" description="ProQ/FinO" evidence="3">
    <location>
        <begin position="30"/>
        <end position="113"/>
    </location>
</feature>
<dbReference type="Pfam" id="PF04352">
    <property type="entry name" value="ProQ"/>
    <property type="match status" value="1"/>
</dbReference>
<sequence length="150" mass="16947">MDTQKKTLGEKVFGGFDWPDGRIPPIIAGQPIPMETGMDKQLRPLLPETQHAAFDKQMGMWAHGWPYLKSVEAEGSMRHNINASPVQEVSEAHRDDARRRLAQRSLQKAHQRKKDVDRHLDAIDAMFAAPSKESLTAAREALQKVRELLS</sequence>
<feature type="region of interest" description="Disordered" evidence="2">
    <location>
        <begin position="78"/>
        <end position="117"/>
    </location>
</feature>
<dbReference type="EMBL" id="FOXA01000045">
    <property type="protein sequence ID" value="SFQ18225.1"/>
    <property type="molecule type" value="Genomic_DNA"/>
</dbReference>
<evidence type="ECO:0000256" key="2">
    <source>
        <dbReference type="SAM" id="MobiDB-lite"/>
    </source>
</evidence>
<dbReference type="SUPFAM" id="SSF48657">
    <property type="entry name" value="FinO-like"/>
    <property type="match status" value="1"/>
</dbReference>
<gene>
    <name evidence="4" type="ORF">SAMN04488047_1453</name>
</gene>
<dbReference type="GO" id="GO:0003723">
    <property type="term" value="F:RNA binding"/>
    <property type="evidence" value="ECO:0007669"/>
    <property type="project" value="UniProtKB-KW"/>
</dbReference>
<keyword evidence="1" id="KW-0694">RNA-binding</keyword>
<protein>
    <submittedName>
        <fullName evidence="4">ProQ/FINO family protein</fullName>
    </submittedName>
</protein>
<evidence type="ECO:0000259" key="3">
    <source>
        <dbReference type="Pfam" id="PF04352"/>
    </source>
</evidence>
<feature type="compositionally biased region" description="Basic and acidic residues" evidence="2">
    <location>
        <begin position="90"/>
        <end position="99"/>
    </location>
</feature>